<dbReference type="AlphaFoldDB" id="A0A4S8M423"/>
<evidence type="ECO:0000313" key="3">
    <source>
        <dbReference type="Proteomes" id="UP000297245"/>
    </source>
</evidence>
<name>A0A4S8M423_DENBC</name>
<protein>
    <submittedName>
        <fullName evidence="2">Uncharacterized protein</fullName>
    </submittedName>
</protein>
<keyword evidence="1" id="KW-0732">Signal</keyword>
<proteinExistence type="predicted"/>
<feature type="signal peptide" evidence="1">
    <location>
        <begin position="1"/>
        <end position="22"/>
    </location>
</feature>
<evidence type="ECO:0000256" key="1">
    <source>
        <dbReference type="SAM" id="SignalP"/>
    </source>
</evidence>
<feature type="non-terminal residue" evidence="2">
    <location>
        <position position="188"/>
    </location>
</feature>
<sequence>SVTKRLLALRLALLLATTVVLKDTSPETALPKRRLSLVTAVDRKVTFPENALKTPTLAVDSPVVVVVVDLALNATDVEKSDTLLVLAPKLPVEEEEEDTAEEGTTRRLATLAVVLVIFLVTVSKDRSATTATLLVTSLEIALSLKRKLATTVEAKSTSRVNAPTLQALPKGWPICELQTFSILSALVL</sequence>
<feature type="non-terminal residue" evidence="2">
    <location>
        <position position="1"/>
    </location>
</feature>
<feature type="chain" id="PRO_5020713118" evidence="1">
    <location>
        <begin position="23"/>
        <end position="188"/>
    </location>
</feature>
<gene>
    <name evidence="2" type="ORF">K435DRAFT_838849</name>
</gene>
<organism evidence="2 3">
    <name type="scientific">Dendrothele bispora (strain CBS 962.96)</name>
    <dbReference type="NCBI Taxonomy" id="1314807"/>
    <lineage>
        <taxon>Eukaryota</taxon>
        <taxon>Fungi</taxon>
        <taxon>Dikarya</taxon>
        <taxon>Basidiomycota</taxon>
        <taxon>Agaricomycotina</taxon>
        <taxon>Agaricomycetes</taxon>
        <taxon>Agaricomycetidae</taxon>
        <taxon>Agaricales</taxon>
        <taxon>Agaricales incertae sedis</taxon>
        <taxon>Dendrothele</taxon>
    </lineage>
</organism>
<dbReference type="EMBL" id="ML179166">
    <property type="protein sequence ID" value="THU96936.1"/>
    <property type="molecule type" value="Genomic_DNA"/>
</dbReference>
<reference evidence="2 3" key="1">
    <citation type="journal article" date="2019" name="Nat. Ecol. Evol.">
        <title>Megaphylogeny resolves global patterns of mushroom evolution.</title>
        <authorList>
            <person name="Varga T."/>
            <person name="Krizsan K."/>
            <person name="Foldi C."/>
            <person name="Dima B."/>
            <person name="Sanchez-Garcia M."/>
            <person name="Sanchez-Ramirez S."/>
            <person name="Szollosi G.J."/>
            <person name="Szarkandi J.G."/>
            <person name="Papp V."/>
            <person name="Albert L."/>
            <person name="Andreopoulos W."/>
            <person name="Angelini C."/>
            <person name="Antonin V."/>
            <person name="Barry K.W."/>
            <person name="Bougher N.L."/>
            <person name="Buchanan P."/>
            <person name="Buyck B."/>
            <person name="Bense V."/>
            <person name="Catcheside P."/>
            <person name="Chovatia M."/>
            <person name="Cooper J."/>
            <person name="Damon W."/>
            <person name="Desjardin D."/>
            <person name="Finy P."/>
            <person name="Geml J."/>
            <person name="Haridas S."/>
            <person name="Hughes K."/>
            <person name="Justo A."/>
            <person name="Karasinski D."/>
            <person name="Kautmanova I."/>
            <person name="Kiss B."/>
            <person name="Kocsube S."/>
            <person name="Kotiranta H."/>
            <person name="LaButti K.M."/>
            <person name="Lechner B.E."/>
            <person name="Liimatainen K."/>
            <person name="Lipzen A."/>
            <person name="Lukacs Z."/>
            <person name="Mihaltcheva S."/>
            <person name="Morgado L.N."/>
            <person name="Niskanen T."/>
            <person name="Noordeloos M.E."/>
            <person name="Ohm R.A."/>
            <person name="Ortiz-Santana B."/>
            <person name="Ovrebo C."/>
            <person name="Racz N."/>
            <person name="Riley R."/>
            <person name="Savchenko A."/>
            <person name="Shiryaev A."/>
            <person name="Soop K."/>
            <person name="Spirin V."/>
            <person name="Szebenyi C."/>
            <person name="Tomsovsky M."/>
            <person name="Tulloss R.E."/>
            <person name="Uehling J."/>
            <person name="Grigoriev I.V."/>
            <person name="Vagvolgyi C."/>
            <person name="Papp T."/>
            <person name="Martin F.M."/>
            <person name="Miettinen O."/>
            <person name="Hibbett D.S."/>
            <person name="Nagy L.G."/>
        </authorList>
    </citation>
    <scope>NUCLEOTIDE SEQUENCE [LARGE SCALE GENOMIC DNA]</scope>
    <source>
        <strain evidence="2 3">CBS 962.96</strain>
    </source>
</reference>
<evidence type="ECO:0000313" key="2">
    <source>
        <dbReference type="EMBL" id="THU96936.1"/>
    </source>
</evidence>
<accession>A0A4S8M423</accession>
<dbReference type="Proteomes" id="UP000297245">
    <property type="component" value="Unassembled WGS sequence"/>
</dbReference>
<keyword evidence="3" id="KW-1185">Reference proteome</keyword>